<accession>A0A7G9GFN7</accession>
<keyword evidence="3" id="KW-1185">Reference proteome</keyword>
<proteinExistence type="predicted"/>
<dbReference type="AlphaFoldDB" id="A0A7G9GFN7"/>
<evidence type="ECO:0000256" key="1">
    <source>
        <dbReference type="SAM" id="Phobius"/>
    </source>
</evidence>
<dbReference type="KEGG" id="whj:H9Q79_04830"/>
<dbReference type="Proteomes" id="UP000515860">
    <property type="component" value="Chromosome"/>
</dbReference>
<sequence length="76" mass="8563">MNILYLVIPCYNDYQAQGRYFYPAFISLMTICGFGIAWLLQRINSNKVGSLLVVLLCGCLLALSSYVFQNIYLPSA</sequence>
<keyword evidence="1" id="KW-0472">Membrane</keyword>
<dbReference type="RefSeq" id="WP_249329297.1">
    <property type="nucleotide sequence ID" value="NZ_CP060635.1"/>
</dbReference>
<evidence type="ECO:0000313" key="3">
    <source>
        <dbReference type="Proteomes" id="UP000515860"/>
    </source>
</evidence>
<dbReference type="EMBL" id="CP060635">
    <property type="protein sequence ID" value="QNM09619.1"/>
    <property type="molecule type" value="Genomic_DNA"/>
</dbReference>
<organism evidence="2 3">
    <name type="scientific">Wansuia hejianensis</name>
    <dbReference type="NCBI Taxonomy" id="2763667"/>
    <lineage>
        <taxon>Bacteria</taxon>
        <taxon>Bacillati</taxon>
        <taxon>Bacillota</taxon>
        <taxon>Clostridia</taxon>
        <taxon>Lachnospirales</taxon>
        <taxon>Lachnospiraceae</taxon>
        <taxon>Wansuia</taxon>
    </lineage>
</organism>
<protein>
    <submittedName>
        <fullName evidence="2">Uncharacterized protein</fullName>
    </submittedName>
</protein>
<keyword evidence="1" id="KW-0812">Transmembrane</keyword>
<gene>
    <name evidence="2" type="ORF">H9Q79_04830</name>
</gene>
<feature type="transmembrane region" description="Helical" evidence="1">
    <location>
        <begin position="20"/>
        <end position="40"/>
    </location>
</feature>
<reference evidence="2 3" key="1">
    <citation type="submission" date="2020-08" db="EMBL/GenBank/DDBJ databases">
        <authorList>
            <person name="Liu C."/>
            <person name="Sun Q."/>
        </authorList>
    </citation>
    <scope>NUCLEOTIDE SEQUENCE [LARGE SCALE GENOMIC DNA]</scope>
    <source>
        <strain evidence="2 3">NSJ-29</strain>
    </source>
</reference>
<evidence type="ECO:0000313" key="2">
    <source>
        <dbReference type="EMBL" id="QNM09619.1"/>
    </source>
</evidence>
<keyword evidence="1" id="KW-1133">Transmembrane helix</keyword>
<feature type="transmembrane region" description="Helical" evidence="1">
    <location>
        <begin position="52"/>
        <end position="73"/>
    </location>
</feature>
<name>A0A7G9GFN7_9FIRM</name>